<evidence type="ECO:0000313" key="1">
    <source>
        <dbReference type="EMBL" id="QQC66945.1"/>
    </source>
</evidence>
<organism evidence="1 2">
    <name type="scientific">Paraburkholderia ginsengisoli</name>
    <dbReference type="NCBI Taxonomy" id="311231"/>
    <lineage>
        <taxon>Bacteria</taxon>
        <taxon>Pseudomonadati</taxon>
        <taxon>Pseudomonadota</taxon>
        <taxon>Betaproteobacteria</taxon>
        <taxon>Burkholderiales</taxon>
        <taxon>Burkholderiaceae</taxon>
        <taxon>Paraburkholderia</taxon>
    </lineage>
</organism>
<dbReference type="RefSeq" id="WP_042328580.1">
    <property type="nucleotide sequence ID" value="NZ_CP066076.1"/>
</dbReference>
<evidence type="ECO:0000313" key="2">
    <source>
        <dbReference type="Proteomes" id="UP000595610"/>
    </source>
</evidence>
<protein>
    <submittedName>
        <fullName evidence="1">Uncharacterized protein</fullName>
    </submittedName>
</protein>
<dbReference type="AlphaFoldDB" id="A0A7T4TBF5"/>
<sequence>MKTRIFTYVECPCGHRGALIQTIDAGAFRTGWHRAWLRKLTRDGTYDGEDELFAEMTPGCPTCGRSLSPDDVIGRSELQGTGAVLRLKSEPAASETTLSIGG</sequence>
<dbReference type="EMBL" id="CP066076">
    <property type="protein sequence ID" value="QQC66945.1"/>
    <property type="molecule type" value="Genomic_DNA"/>
</dbReference>
<keyword evidence="2" id="KW-1185">Reference proteome</keyword>
<name>A0A7T4TBF5_9BURK</name>
<reference evidence="1 2" key="1">
    <citation type="submission" date="2020-12" db="EMBL/GenBank/DDBJ databases">
        <title>FDA dAtabase for Regulatory Grade micrObial Sequences (FDA-ARGOS): Supporting development and validation of Infectious Disease Dx tests.</title>
        <authorList>
            <person name="Nelson B."/>
            <person name="Plummer A."/>
            <person name="Tallon L."/>
            <person name="Sadzewicz L."/>
            <person name="Zhao X."/>
            <person name="Boylan J."/>
            <person name="Ott S."/>
            <person name="Bowen H."/>
            <person name="Vavikolanu K."/>
            <person name="Mehta A."/>
            <person name="Aluvathingal J."/>
            <person name="Nadendla S."/>
            <person name="Myers T."/>
            <person name="Yan Y."/>
            <person name="Sichtig H."/>
        </authorList>
    </citation>
    <scope>NUCLEOTIDE SEQUENCE [LARGE SCALE GENOMIC DNA]</scope>
    <source>
        <strain evidence="1 2">FDAARGOS_1049</strain>
    </source>
</reference>
<dbReference type="KEGG" id="pgis:I6I06_18370"/>
<proteinExistence type="predicted"/>
<accession>A0A7T4TBF5</accession>
<gene>
    <name evidence="1" type="ORF">I6I06_18370</name>
</gene>
<dbReference type="Proteomes" id="UP000595610">
    <property type="component" value="Chromosome 2"/>
</dbReference>